<feature type="region of interest" description="Disordered" evidence="3">
    <location>
        <begin position="1"/>
        <end position="36"/>
    </location>
</feature>
<dbReference type="PROSITE" id="PS50853">
    <property type="entry name" value="FN3"/>
    <property type="match status" value="5"/>
</dbReference>
<evidence type="ECO:0000313" key="5">
    <source>
        <dbReference type="Proteomes" id="UP000694865"/>
    </source>
</evidence>
<gene>
    <name evidence="6" type="primary">LOC100370084</name>
</gene>
<feature type="compositionally biased region" description="Basic and acidic residues" evidence="3">
    <location>
        <begin position="1156"/>
        <end position="1170"/>
    </location>
</feature>
<feature type="non-terminal residue" evidence="6">
    <location>
        <position position="2451"/>
    </location>
</feature>
<dbReference type="Pfam" id="PF00041">
    <property type="entry name" value="fn3"/>
    <property type="match status" value="2"/>
</dbReference>
<dbReference type="SMART" id="SM00060">
    <property type="entry name" value="FN3"/>
    <property type="match status" value="8"/>
</dbReference>
<reference evidence="6" key="1">
    <citation type="submission" date="2025-08" db="UniProtKB">
        <authorList>
            <consortium name="RefSeq"/>
        </authorList>
    </citation>
    <scope>IDENTIFICATION</scope>
    <source>
        <tissue evidence="6">Testes</tissue>
    </source>
</reference>
<feature type="region of interest" description="Disordered" evidence="3">
    <location>
        <begin position="1156"/>
        <end position="1276"/>
    </location>
</feature>
<feature type="region of interest" description="Disordered" evidence="3">
    <location>
        <begin position="1298"/>
        <end position="1328"/>
    </location>
</feature>
<dbReference type="Pfam" id="PF13287">
    <property type="entry name" value="Fn3_assoc"/>
    <property type="match status" value="1"/>
</dbReference>
<keyword evidence="1" id="KW-0813">Transport</keyword>
<dbReference type="Gene3D" id="2.60.40.420">
    <property type="entry name" value="Cupredoxins - blue copper proteins"/>
    <property type="match status" value="5"/>
</dbReference>
<protein>
    <submittedName>
        <fullName evidence="6">Uncharacterized protein LOC100370084</fullName>
    </submittedName>
</protein>
<feature type="domain" description="Fibronectin type-III" evidence="4">
    <location>
        <begin position="1473"/>
        <end position="1566"/>
    </location>
</feature>
<dbReference type="InterPro" id="IPR026876">
    <property type="entry name" value="Fn3_assoc_repeat"/>
</dbReference>
<dbReference type="InterPro" id="IPR013783">
    <property type="entry name" value="Ig-like_fold"/>
</dbReference>
<feature type="domain" description="Fibronectin type-III" evidence="4">
    <location>
        <begin position="1809"/>
        <end position="1912"/>
    </location>
</feature>
<evidence type="ECO:0000313" key="6">
    <source>
        <dbReference type="RefSeq" id="XP_006822546.1"/>
    </source>
</evidence>
<feature type="compositionally biased region" description="Low complexity" evidence="3">
    <location>
        <begin position="1194"/>
        <end position="1207"/>
    </location>
</feature>
<dbReference type="PANTHER" id="PTHR34192">
    <property type="entry name" value="PLASTOCYANIN MAJOR ISOFORM, CHLOROPLASTIC-RELATED"/>
    <property type="match status" value="1"/>
</dbReference>
<keyword evidence="5" id="KW-1185">Reference proteome</keyword>
<feature type="compositionally biased region" description="Basic and acidic residues" evidence="3">
    <location>
        <begin position="1266"/>
        <end position="1276"/>
    </location>
</feature>
<dbReference type="CDD" id="cd00063">
    <property type="entry name" value="FN3"/>
    <property type="match status" value="4"/>
</dbReference>
<dbReference type="PANTHER" id="PTHR34192:SF10">
    <property type="entry name" value="PLASTOCYANIN MAJOR ISOFORM, CHLOROPLASTIC-RELATED"/>
    <property type="match status" value="1"/>
</dbReference>
<dbReference type="InterPro" id="IPR003961">
    <property type="entry name" value="FN3_dom"/>
</dbReference>
<accession>A0ABM0MRA5</accession>
<proteinExistence type="predicted"/>
<evidence type="ECO:0000256" key="1">
    <source>
        <dbReference type="ARBA" id="ARBA00022448"/>
    </source>
</evidence>
<feature type="domain" description="Fibronectin type-III" evidence="4">
    <location>
        <begin position="1922"/>
        <end position="2022"/>
    </location>
</feature>
<dbReference type="Proteomes" id="UP000694865">
    <property type="component" value="Unplaced"/>
</dbReference>
<dbReference type="RefSeq" id="XP_006822546.1">
    <property type="nucleotide sequence ID" value="XM_006822483.1"/>
</dbReference>
<feature type="domain" description="Fibronectin type-III" evidence="4">
    <location>
        <begin position="2050"/>
        <end position="2156"/>
    </location>
</feature>
<keyword evidence="2" id="KW-0249">Electron transport</keyword>
<feature type="compositionally biased region" description="Polar residues" evidence="3">
    <location>
        <begin position="1181"/>
        <end position="1193"/>
    </location>
</feature>
<evidence type="ECO:0000259" key="4">
    <source>
        <dbReference type="PROSITE" id="PS50853"/>
    </source>
</evidence>
<feature type="region of interest" description="Disordered" evidence="3">
    <location>
        <begin position="2256"/>
        <end position="2288"/>
    </location>
</feature>
<dbReference type="SUPFAM" id="SSF49265">
    <property type="entry name" value="Fibronectin type III"/>
    <property type="match status" value="4"/>
</dbReference>
<name>A0ABM0MRA5_SACKO</name>
<sequence>MGTGASKDNSSGKKKKNETAQTKKQQEEQSHKALSKAKVNDVTATIVKVNVSKAGFWPPAVTVKEGQCVVFSWNEPSGNGHNIRQVVFGAVNLQSAVGGYLSGDLKPHGKYKIQFNLEGEFKFVSDGFHSSTKPFVVTVHLRTEIPAEVTDKGFSTNILRINQGNTVKWTWNSTSVPHKIYEVKLCPKHCGLLPTNTGSSVASASGSYKHEFKSPGLYYFQTEGEEEGTHHLCIVHVRERQSEFRIDVTDRKFSPRLLTIKQGDRVWWEWDRLKCKKGHNIIQVDVPQYSDEIDPYPKPVKGGFRCEAPSRSGVLSHVFSKTGVYYYCDQDYDDNREYLGVILVKPKEREHYIELTSDGFYPDLGAISAGDRVWWIWDPQSVQDHFSIMEVDRCLAGNDKVNSDRDCNNLCSYVNNDDATLISCIGIETIQLNTVGVYHYRVSDSPVNVGCSSIIVNPKPKDHVITVSDSGFDPRVSTLYPGDRVWWIWEDCKEEHNIIQVSHQGRPIKDGFCSGAPLDSPGAFVYQFSETGVYYFISIGQPKAFGAIVISSQPLVSQVRVSKNTIQPDPVLALTNDVVVWMWPGLRKHGITQVADTKQVYELQSYTQDIVTPRRCFALKFSTPNIYHYYSKAFSGNDDKYLYEHSSKCVLSTVIINNASDSVVVHVSSNKGFKPNTVNILRGHSVLWSWKDCEEDEVHNIVHVNPPDHEKPYTPVSDETAFDSGPAITNNSFIYTFDEPGSYFVASQGTPGYVGTVNVLDKEVLTAMPVISSDVNGGTVERWHTVYLQCSTDGSTIFYTLDGSNPEYHGQFTKIYKPNKGIILRESGLQVIRAMAVSDDALNSKIFTSKRFWILEGEKRENGDEEMVLSTEEDDEEDDDFQDTATTMKWHWWNCVPEVQGWIVSPGCVEVYWEMPEDIYKPQIKTYQVYVNNVCYCEALPSDCHSVRILGFAGGCDYIIKIVALPKDSQFLPQESNKLRVHIPERTKNKGPLISCEIQYQPDVMAIVWMAIHDKENPVTSYRLYVNDQKCGDEVVPDEGSNKCKVVIQGCEINTLYKVCVIAEQEGNENGLVSNELPVLLPQTTQHIILPQGRSLLEEDLQCYITVTRGTGHPPDAERELLPSTQLTMELDLDRSYTHTETILTQTNIHLEEQQENQVKEHAECSDDHNVNAASDDDSNARSNECEQSVWRASSSDSSSSESGSSSESDEDELVKQNELDEGEEEKGDESEREEEREEEVGEGNNDLKRSKETADSDTEEVLVEEQIHDQEEEKMHLETSDNYEMHDDINEHDTYINNASESDHDKDSNHDNDKDSNHDNDKVSNQDVDSELHGVAVMHTLMDEHIDEQKDELPVPKICCKSEAKKPEIQVEWNCEKSQSKRYILQHYLVCVIGTKFGDVQSHNSFETGILEGKVCYQHCWTVKESTKLKISELAESTQYKVYVSCVFTRKKRTDEKVEVKSEEVICVSGGRPSPPILSISNIGLHQVCLSWESGLTHPDVILKGYQVYLNFKELGELLSPQTTSSLIQDIAIGASHHVYVESVTDLPVGNSEASNVVTIVCPQPLDPPSISCLPSVKNCAALIVWPKPKGPDSQLVAAYRIYVDNKEVGELDVKKSDCRGNSYQYYITDLQPGVSYDVTVRTYTGQKEADLYSGIVYCGVLSSISNVLPVMCTAPPKSPRLRLEGLHNHGIDVTWEIPQQYGDAALSGFQMVKDGKLYGSIIAPDVLSTTVSGVTLGDVATLQIVALTNHPVGKLEHEGSIFSGSDSGIDNTSAIVQDEKELPLMEKFSACKPGPKLMVSYTGLVQPPSKVWSENLTGHSAIVAWTTDEKKKKHYVSPENYQVTWWPGDNPDTDIRSQSTTNDHITISGLKPATKYTVIVEARRAQLYSSYIEEESEERDNSTFILTAQSEQLCVTTGCPPEPPTNIGVITSRCNSLQIAWHSPVEHGIEVIGLRVYVFPSENKKVGYSQCMELLPDITSLMIQDLAESTEYIIHVLAITQEYFDQLPSRSKRKKKSHSLSKDWEKVPKDSPWLPYASMHAITSGTHAPADLTCVTSAMDTIVVKWTPPQVLGTNKLESCVVRWSEESRSKTPRNGNSRGSLTVHPEDTMAEITSLMPGRNYKILVEAHILVKMTLEEQKNSDSDYRNAQVASDVIIVRTKAPVNPPELFLTGYSSNHITLYWEKPVLFTAMQNKDMSGCSSCIKRNLVGYRLDVNGRTHTRLGPAAQNCTLTNCRCDKKYTIVLVALTTTENERNRRKKIESKEANWRDSSSTISKDDKNEEYDEAPSQAIDVILPKPQPGALVSLEAKFTRSASKKNANEHRYGFINIEWCTQKSSDSHTPSSTSGIQGFDVSYVSSHDDKEHTKSLPPNATSYELPIKTERLIYDISVQPIYDDDYYFSPSQNLTYQCPGSPDPPMLCCTSIHSDHFTIEWGEPTLYGGVEIKGYQ</sequence>
<evidence type="ECO:0000256" key="3">
    <source>
        <dbReference type="SAM" id="MobiDB-lite"/>
    </source>
</evidence>
<evidence type="ECO:0000256" key="2">
    <source>
        <dbReference type="ARBA" id="ARBA00022982"/>
    </source>
</evidence>
<dbReference type="GeneID" id="100370084"/>
<organism evidence="5 6">
    <name type="scientific">Saccoglossus kowalevskii</name>
    <name type="common">Acorn worm</name>
    <dbReference type="NCBI Taxonomy" id="10224"/>
    <lineage>
        <taxon>Eukaryota</taxon>
        <taxon>Metazoa</taxon>
        <taxon>Hemichordata</taxon>
        <taxon>Enteropneusta</taxon>
        <taxon>Harrimaniidae</taxon>
        <taxon>Saccoglossus</taxon>
    </lineage>
</organism>
<dbReference type="Gene3D" id="2.60.40.10">
    <property type="entry name" value="Immunoglobulins"/>
    <property type="match status" value="4"/>
</dbReference>
<dbReference type="InterPro" id="IPR036116">
    <property type="entry name" value="FN3_sf"/>
</dbReference>
<feature type="domain" description="Fibronectin type-III" evidence="4">
    <location>
        <begin position="1569"/>
        <end position="1678"/>
    </location>
</feature>
<feature type="compositionally biased region" description="Acidic residues" evidence="3">
    <location>
        <begin position="1220"/>
        <end position="1242"/>
    </location>
</feature>
<dbReference type="SUPFAM" id="SSF49503">
    <property type="entry name" value="Cupredoxins"/>
    <property type="match status" value="4"/>
</dbReference>
<feature type="compositionally biased region" description="Basic and acidic residues" evidence="3">
    <location>
        <begin position="1246"/>
        <end position="1255"/>
    </location>
</feature>
<dbReference type="InterPro" id="IPR008972">
    <property type="entry name" value="Cupredoxin"/>
</dbReference>
<feature type="compositionally biased region" description="Basic and acidic residues" evidence="3">
    <location>
        <begin position="1302"/>
        <end position="1325"/>
    </location>
</feature>